<keyword evidence="4 5" id="KW-0460">Magnesium</keyword>
<comment type="cofactor">
    <cofactor evidence="5">
        <name>Mg(2+)</name>
        <dbReference type="ChEBI" id="CHEBI:18420"/>
    </cofactor>
</comment>
<keyword evidence="7" id="KW-1185">Reference proteome</keyword>
<dbReference type="GO" id="GO:0046854">
    <property type="term" value="P:phosphatidylinositol phosphate biosynthetic process"/>
    <property type="evidence" value="ECO:0007669"/>
    <property type="project" value="InterPro"/>
</dbReference>
<evidence type="ECO:0000256" key="1">
    <source>
        <dbReference type="ARBA" id="ARBA00001033"/>
    </source>
</evidence>
<evidence type="ECO:0000256" key="5">
    <source>
        <dbReference type="PIRSR" id="PIRSR600760-2"/>
    </source>
</evidence>
<dbReference type="InterPro" id="IPR020550">
    <property type="entry name" value="Inositol_monophosphatase_CS"/>
</dbReference>
<dbReference type="GO" id="GO:0008934">
    <property type="term" value="F:inositol monophosphate 1-phosphatase activity"/>
    <property type="evidence" value="ECO:0007669"/>
    <property type="project" value="TreeGrafter"/>
</dbReference>
<keyword evidence="3 5" id="KW-0479">Metal-binding</keyword>
<protein>
    <recommendedName>
        <fullName evidence="2">inositol-phosphate phosphatase</fullName>
        <ecNumber evidence="2">3.1.3.25</ecNumber>
    </recommendedName>
</protein>
<dbReference type="Gene3D" id="3.40.190.80">
    <property type="match status" value="1"/>
</dbReference>
<dbReference type="PANTHER" id="PTHR20854:SF4">
    <property type="entry name" value="INOSITOL-1-MONOPHOSPHATASE-RELATED"/>
    <property type="match status" value="1"/>
</dbReference>
<feature type="binding site" evidence="5">
    <location>
        <position position="90"/>
    </location>
    <ligand>
        <name>Mg(2+)</name>
        <dbReference type="ChEBI" id="CHEBI:18420"/>
        <label>2</label>
    </ligand>
</feature>
<evidence type="ECO:0000256" key="3">
    <source>
        <dbReference type="ARBA" id="ARBA00022723"/>
    </source>
</evidence>
<feature type="binding site" evidence="5">
    <location>
        <position position="73"/>
    </location>
    <ligand>
        <name>Mg(2+)</name>
        <dbReference type="ChEBI" id="CHEBI:18420"/>
        <label>1</label>
        <note>catalytic</note>
    </ligand>
</feature>
<evidence type="ECO:0000256" key="4">
    <source>
        <dbReference type="ARBA" id="ARBA00022842"/>
    </source>
</evidence>
<dbReference type="RefSeq" id="WP_075133486.1">
    <property type="nucleotide sequence ID" value="NZ_MSIF01000006.1"/>
</dbReference>
<gene>
    <name evidence="6" type="ORF">BLA60_14995</name>
</gene>
<feature type="binding site" evidence="5">
    <location>
        <position position="217"/>
    </location>
    <ligand>
        <name>Mg(2+)</name>
        <dbReference type="ChEBI" id="CHEBI:18420"/>
        <label>1</label>
        <note>catalytic</note>
    </ligand>
</feature>
<dbReference type="InterPro" id="IPR000760">
    <property type="entry name" value="Inositol_monophosphatase-like"/>
</dbReference>
<feature type="binding site" evidence="5">
    <location>
        <position position="88"/>
    </location>
    <ligand>
        <name>Mg(2+)</name>
        <dbReference type="ChEBI" id="CHEBI:18420"/>
        <label>1</label>
        <note>catalytic</note>
    </ligand>
</feature>
<evidence type="ECO:0000313" key="7">
    <source>
        <dbReference type="Proteomes" id="UP000185696"/>
    </source>
</evidence>
<organism evidence="6 7">
    <name type="scientific">Actinophytocola xinjiangensis</name>
    <dbReference type="NCBI Taxonomy" id="485602"/>
    <lineage>
        <taxon>Bacteria</taxon>
        <taxon>Bacillati</taxon>
        <taxon>Actinomycetota</taxon>
        <taxon>Actinomycetes</taxon>
        <taxon>Pseudonocardiales</taxon>
        <taxon>Pseudonocardiaceae</taxon>
    </lineage>
</organism>
<evidence type="ECO:0000313" key="6">
    <source>
        <dbReference type="EMBL" id="OLF10497.1"/>
    </source>
</evidence>
<dbReference type="PANTHER" id="PTHR20854">
    <property type="entry name" value="INOSITOL MONOPHOSPHATASE"/>
    <property type="match status" value="1"/>
</dbReference>
<evidence type="ECO:0000256" key="2">
    <source>
        <dbReference type="ARBA" id="ARBA00013106"/>
    </source>
</evidence>
<dbReference type="SUPFAM" id="SSF56655">
    <property type="entry name" value="Carbohydrate phosphatase"/>
    <property type="match status" value="1"/>
</dbReference>
<accession>A0A7Z0WMW5</accession>
<proteinExistence type="predicted"/>
<dbReference type="EC" id="3.1.3.25" evidence="2"/>
<comment type="caution">
    <text evidence="6">The sequence shown here is derived from an EMBL/GenBank/DDBJ whole genome shotgun (WGS) entry which is preliminary data.</text>
</comment>
<name>A0A7Z0WMW5_9PSEU</name>
<dbReference type="Gene3D" id="3.30.540.10">
    <property type="entry name" value="Fructose-1,6-Bisphosphatase, subunit A, domain 1"/>
    <property type="match status" value="1"/>
</dbReference>
<reference evidence="6 7" key="1">
    <citation type="submission" date="2016-12" db="EMBL/GenBank/DDBJ databases">
        <title>The draft genome sequence of Actinophytocola xinjiangensis.</title>
        <authorList>
            <person name="Wang W."/>
            <person name="Yuan L."/>
        </authorList>
    </citation>
    <scope>NUCLEOTIDE SEQUENCE [LARGE SCALE GENOMIC DNA]</scope>
    <source>
        <strain evidence="6 7">CGMCC 4.4663</strain>
    </source>
</reference>
<dbReference type="PRINTS" id="PR00377">
    <property type="entry name" value="IMPHPHTASES"/>
</dbReference>
<dbReference type="GO" id="GO:0006020">
    <property type="term" value="P:inositol metabolic process"/>
    <property type="evidence" value="ECO:0007669"/>
    <property type="project" value="TreeGrafter"/>
</dbReference>
<dbReference type="PROSITE" id="PS00630">
    <property type="entry name" value="IMP_2"/>
    <property type="match status" value="1"/>
</dbReference>
<dbReference type="AlphaFoldDB" id="A0A7Z0WMW5"/>
<dbReference type="Pfam" id="PF00459">
    <property type="entry name" value="Inositol_P"/>
    <property type="match status" value="1"/>
</dbReference>
<dbReference type="GO" id="GO:0046872">
    <property type="term" value="F:metal ion binding"/>
    <property type="evidence" value="ECO:0007669"/>
    <property type="project" value="UniProtKB-KW"/>
</dbReference>
<dbReference type="Proteomes" id="UP000185696">
    <property type="component" value="Unassembled WGS sequence"/>
</dbReference>
<feature type="binding site" evidence="5">
    <location>
        <position position="91"/>
    </location>
    <ligand>
        <name>Mg(2+)</name>
        <dbReference type="ChEBI" id="CHEBI:18420"/>
        <label>1</label>
        <note>catalytic</note>
    </ligand>
</feature>
<comment type="catalytic activity">
    <reaction evidence="1">
        <text>a myo-inositol phosphate + H2O = myo-inositol + phosphate</text>
        <dbReference type="Rhea" id="RHEA:24056"/>
        <dbReference type="ChEBI" id="CHEBI:15377"/>
        <dbReference type="ChEBI" id="CHEBI:17268"/>
        <dbReference type="ChEBI" id="CHEBI:43474"/>
        <dbReference type="ChEBI" id="CHEBI:84139"/>
        <dbReference type="EC" id="3.1.3.25"/>
    </reaction>
</comment>
<dbReference type="GO" id="GO:0007165">
    <property type="term" value="P:signal transduction"/>
    <property type="evidence" value="ECO:0007669"/>
    <property type="project" value="TreeGrafter"/>
</dbReference>
<dbReference type="EMBL" id="MSIF01000006">
    <property type="protein sequence ID" value="OLF10497.1"/>
    <property type="molecule type" value="Genomic_DNA"/>
</dbReference>
<sequence>MTELDDLARRLADVGVAAATAVAEPLREAFRTGVTVDYKRDHHDPVTVHDRRAEEQIREHLTTAVPDSVVVGEETGASGAGRVRWYVDPIDGTANFAAGLAFFCTSIGAVVDDVIVAGAIVDPVGGTVFRADTTSSTCNGQPLRAAGVTDEERALLITGYPNARDIARDGEQGLARYAELVTSFATVRRPGSSALSIAHVAAGWADAALGTSVSAWDICAAQLILTGAGGVYVPFGGDGGWDQPAYLAHSRDLKPMALSRFVERHQGGTA</sequence>
<dbReference type="OrthoDB" id="9772456at2"/>